<evidence type="ECO:0000313" key="3">
    <source>
        <dbReference type="Proteomes" id="UP001275440"/>
    </source>
</evidence>
<reference evidence="2 3" key="1">
    <citation type="submission" date="2019-10" db="EMBL/GenBank/DDBJ databases">
        <title>Draft Genome Assembly of Rhodococcus zopfii DSM44189.</title>
        <authorList>
            <person name="Sutton J.M."/>
            <person name="Akob D.M."/>
            <person name="Bushman T.J."/>
        </authorList>
    </citation>
    <scope>NUCLEOTIDE SEQUENCE [LARGE SCALE GENOMIC DNA]</scope>
    <source>
        <strain evidence="2 3">DSM 44189</strain>
    </source>
</reference>
<feature type="region of interest" description="Disordered" evidence="1">
    <location>
        <begin position="23"/>
        <end position="83"/>
    </location>
</feature>
<gene>
    <name evidence="2" type="ORF">F8M49_11610</name>
</gene>
<sequence>MPLDWASSATGVCAGSPACNAASVGGEPYAPTVSVLGSDPPNPVTRERRVSIDDRLRKSVRSRGQGGRGAHAGTAKTKREEKT</sequence>
<proteinExistence type="predicted"/>
<evidence type="ECO:0000313" key="2">
    <source>
        <dbReference type="EMBL" id="MDV2475841.1"/>
    </source>
</evidence>
<protein>
    <submittedName>
        <fullName evidence="2">Uncharacterized protein</fullName>
    </submittedName>
</protein>
<organism evidence="2 3">
    <name type="scientific">Rhodococcus zopfii</name>
    <dbReference type="NCBI Taxonomy" id="43772"/>
    <lineage>
        <taxon>Bacteria</taxon>
        <taxon>Bacillati</taxon>
        <taxon>Actinomycetota</taxon>
        <taxon>Actinomycetes</taxon>
        <taxon>Mycobacteriales</taxon>
        <taxon>Nocardiaceae</taxon>
        <taxon>Rhodococcus</taxon>
    </lineage>
</organism>
<evidence type="ECO:0000256" key="1">
    <source>
        <dbReference type="SAM" id="MobiDB-lite"/>
    </source>
</evidence>
<dbReference type="EMBL" id="WBMO01000001">
    <property type="protein sequence ID" value="MDV2475841.1"/>
    <property type="molecule type" value="Genomic_DNA"/>
</dbReference>
<feature type="compositionally biased region" description="Basic and acidic residues" evidence="1">
    <location>
        <begin position="45"/>
        <end position="57"/>
    </location>
</feature>
<name>A0ABU3WPD4_9NOCA</name>
<dbReference type="Proteomes" id="UP001275440">
    <property type="component" value="Unassembled WGS sequence"/>
</dbReference>
<keyword evidence="3" id="KW-1185">Reference proteome</keyword>
<comment type="caution">
    <text evidence="2">The sequence shown here is derived from an EMBL/GenBank/DDBJ whole genome shotgun (WGS) entry which is preliminary data.</text>
</comment>
<accession>A0ABU3WPD4</accession>